<name>A0A4R3Z925_9FIRM</name>
<keyword evidence="4" id="KW-1185">Reference proteome</keyword>
<dbReference type="GeneID" id="98914034"/>
<feature type="transmembrane region" description="Helical" evidence="1">
    <location>
        <begin position="102"/>
        <end position="118"/>
    </location>
</feature>
<dbReference type="Proteomes" id="UP000295515">
    <property type="component" value="Unassembled WGS sequence"/>
</dbReference>
<evidence type="ECO:0000256" key="1">
    <source>
        <dbReference type="SAM" id="Phobius"/>
    </source>
</evidence>
<gene>
    <name evidence="3" type="ORF">EDD60_101209</name>
</gene>
<feature type="transmembrane region" description="Helical" evidence="1">
    <location>
        <begin position="12"/>
        <end position="29"/>
    </location>
</feature>
<accession>A0A4R3Z925</accession>
<dbReference type="EMBL" id="SMCQ01000001">
    <property type="protein sequence ID" value="TCW02905.1"/>
    <property type="molecule type" value="Genomic_DNA"/>
</dbReference>
<dbReference type="InterPro" id="IPR006976">
    <property type="entry name" value="VanZ-like"/>
</dbReference>
<evidence type="ECO:0000259" key="2">
    <source>
        <dbReference type="Pfam" id="PF04892"/>
    </source>
</evidence>
<evidence type="ECO:0000313" key="3">
    <source>
        <dbReference type="EMBL" id="TCW02905.1"/>
    </source>
</evidence>
<dbReference type="AlphaFoldDB" id="A0A4R3Z925"/>
<dbReference type="PIRSF" id="PIRSF019083">
    <property type="entry name" value="UCP019083_VanZ"/>
    <property type="match status" value="1"/>
</dbReference>
<keyword evidence="1" id="KW-0812">Transmembrane</keyword>
<proteinExistence type="predicted"/>
<keyword evidence="1" id="KW-1133">Transmembrane helix</keyword>
<dbReference type="NCBIfam" id="NF037970">
    <property type="entry name" value="vanZ_1"/>
    <property type="match status" value="1"/>
</dbReference>
<comment type="caution">
    <text evidence="3">The sequence shown here is derived from an EMBL/GenBank/DDBJ whole genome shotgun (WGS) entry which is preliminary data.</text>
</comment>
<dbReference type="RefSeq" id="WP_066450919.1">
    <property type="nucleotide sequence ID" value="NZ_DBGCPY010000067.1"/>
</dbReference>
<dbReference type="InterPro" id="IPR016747">
    <property type="entry name" value="Phosphotransbutyrylase"/>
</dbReference>
<reference evidence="3 4" key="1">
    <citation type="submission" date="2019-03" db="EMBL/GenBank/DDBJ databases">
        <title>Genomic Encyclopedia of Type Strains, Phase IV (KMG-IV): sequencing the most valuable type-strain genomes for metagenomic binning, comparative biology and taxonomic classification.</title>
        <authorList>
            <person name="Goeker M."/>
        </authorList>
    </citation>
    <scope>NUCLEOTIDE SEQUENCE [LARGE SCALE GENOMIC DNA]</scope>
    <source>
        <strain evidence="3 4">DSM 29487</strain>
    </source>
</reference>
<feature type="transmembrane region" description="Helical" evidence="1">
    <location>
        <begin position="138"/>
        <end position="160"/>
    </location>
</feature>
<dbReference type="Pfam" id="PF04892">
    <property type="entry name" value="VanZ"/>
    <property type="match status" value="1"/>
</dbReference>
<keyword evidence="1" id="KW-0472">Membrane</keyword>
<feature type="domain" description="VanZ-like" evidence="2">
    <location>
        <begin position="14"/>
        <end position="153"/>
    </location>
</feature>
<feature type="transmembrane region" description="Helical" evidence="1">
    <location>
        <begin position="77"/>
        <end position="95"/>
    </location>
</feature>
<protein>
    <submittedName>
        <fullName evidence="3">VanZ family protein</fullName>
    </submittedName>
</protein>
<evidence type="ECO:0000313" key="4">
    <source>
        <dbReference type="Proteomes" id="UP000295515"/>
    </source>
</evidence>
<sequence>MNPKVKVRLRILAILTTLIWMIVIFRFSMDTGTSSHELSDLCVRIFNKAVYSFTGKDLTISITPEHYALIELFFRKLAHMSIYFVLSINVMIVLFTFNIKMSLKMFISALFCFLYALSDEFHQMFVDGRGASFTDCLIDTSGALLGIIAALILYCILYTLMTKYQKRKGLIKGAYD</sequence>
<organism evidence="3 4">
    <name type="scientific">Longibaculum muris</name>
    <dbReference type="NCBI Taxonomy" id="1796628"/>
    <lineage>
        <taxon>Bacteria</taxon>
        <taxon>Bacillati</taxon>
        <taxon>Bacillota</taxon>
        <taxon>Erysipelotrichia</taxon>
        <taxon>Erysipelotrichales</taxon>
        <taxon>Coprobacillaceae</taxon>
        <taxon>Longibaculum</taxon>
    </lineage>
</organism>